<dbReference type="VEuPathDB" id="FungiDB:CIHG_05060"/>
<organism evidence="1 2">
    <name type="scientific">Coccidioides immitis H538.4</name>
    <dbReference type="NCBI Taxonomy" id="396776"/>
    <lineage>
        <taxon>Eukaryota</taxon>
        <taxon>Fungi</taxon>
        <taxon>Dikarya</taxon>
        <taxon>Ascomycota</taxon>
        <taxon>Pezizomycotina</taxon>
        <taxon>Eurotiomycetes</taxon>
        <taxon>Eurotiomycetidae</taxon>
        <taxon>Onygenales</taxon>
        <taxon>Onygenaceae</taxon>
        <taxon>Coccidioides</taxon>
    </lineage>
</organism>
<proteinExistence type="predicted"/>
<accession>A0A0J8RPV4</accession>
<evidence type="ECO:0000313" key="1">
    <source>
        <dbReference type="EMBL" id="KMU87120.1"/>
    </source>
</evidence>
<evidence type="ECO:0000313" key="2">
    <source>
        <dbReference type="Proteomes" id="UP000054563"/>
    </source>
</evidence>
<dbReference type="Proteomes" id="UP000054563">
    <property type="component" value="Unassembled WGS sequence"/>
</dbReference>
<sequence length="178" mass="19924">MNMHGTWEADFDGQLQDGKDRVECNGVELANVKDEDVLICCPTIRGFSFNKKLFRFVSHCHYRGGDGEGTPRDGERGREPWNLGISKWTPAVPKISPLESKRCHSTLYFEPFRFTFLSPTSKTTHLGSEVHAMHTCSLGALISRSTIPAPFDQIKVKHQSTCACNICYAVVFIKSGKL</sequence>
<dbReference type="AlphaFoldDB" id="A0A0J8RPV4"/>
<protein>
    <submittedName>
        <fullName evidence="1">Uncharacterized protein</fullName>
    </submittedName>
</protein>
<gene>
    <name evidence="1" type="ORF">CIHG_05060</name>
</gene>
<name>A0A0J8RPV4_COCIT</name>
<reference evidence="2" key="1">
    <citation type="journal article" date="2010" name="Genome Res.">
        <title>Population genomic sequencing of Coccidioides fungi reveals recent hybridization and transposon control.</title>
        <authorList>
            <person name="Neafsey D.E."/>
            <person name="Barker B.M."/>
            <person name="Sharpton T.J."/>
            <person name="Stajich J.E."/>
            <person name="Park D.J."/>
            <person name="Whiston E."/>
            <person name="Hung C.-Y."/>
            <person name="McMahan C."/>
            <person name="White J."/>
            <person name="Sykes S."/>
            <person name="Heiman D."/>
            <person name="Young S."/>
            <person name="Zeng Q."/>
            <person name="Abouelleil A."/>
            <person name="Aftuck L."/>
            <person name="Bessette D."/>
            <person name="Brown A."/>
            <person name="FitzGerald M."/>
            <person name="Lui A."/>
            <person name="Macdonald J.P."/>
            <person name="Priest M."/>
            <person name="Orbach M.J."/>
            <person name="Galgiani J.N."/>
            <person name="Kirkland T.N."/>
            <person name="Cole G.T."/>
            <person name="Birren B.W."/>
            <person name="Henn M.R."/>
            <person name="Taylor J.W."/>
            <person name="Rounsley S.D."/>
        </authorList>
    </citation>
    <scope>NUCLEOTIDE SEQUENCE [LARGE SCALE GENOMIC DNA]</scope>
    <source>
        <strain evidence="2">H538.4</strain>
    </source>
</reference>
<dbReference type="EMBL" id="DS016996">
    <property type="protein sequence ID" value="KMU87120.1"/>
    <property type="molecule type" value="Genomic_DNA"/>
</dbReference>